<dbReference type="CDD" id="cd00554">
    <property type="entry name" value="MECDP_synthase"/>
    <property type="match status" value="1"/>
</dbReference>
<evidence type="ECO:0000256" key="7">
    <source>
        <dbReference type="HAMAP-Rule" id="MF_00107"/>
    </source>
</evidence>
<evidence type="ECO:0000256" key="1">
    <source>
        <dbReference type="ARBA" id="ARBA00000200"/>
    </source>
</evidence>
<dbReference type="GO" id="GO:0019288">
    <property type="term" value="P:isopentenyl diphosphate biosynthetic process, methylerythritol 4-phosphate pathway"/>
    <property type="evidence" value="ECO:0007669"/>
    <property type="project" value="UniProtKB-UniRule"/>
</dbReference>
<comment type="pathway">
    <text evidence="2 7">Isoprenoid biosynthesis; isopentenyl diphosphate biosynthesis via DXP pathway; isopentenyl diphosphate from 1-deoxy-D-xylulose 5-phosphate: step 4/6.</text>
</comment>
<dbReference type="InterPro" id="IPR020555">
    <property type="entry name" value="MECDP_synthase_CS"/>
</dbReference>
<feature type="binding site" evidence="7">
    <location>
        <position position="14"/>
    </location>
    <ligand>
        <name>a divalent metal cation</name>
        <dbReference type="ChEBI" id="CHEBI:60240"/>
    </ligand>
</feature>
<evidence type="ECO:0000259" key="9">
    <source>
        <dbReference type="Pfam" id="PF02542"/>
    </source>
</evidence>
<comment type="caution">
    <text evidence="10">The sequence shown here is derived from an EMBL/GenBank/DDBJ whole genome shotgun (WGS) entry which is preliminary data.</text>
</comment>
<dbReference type="EC" id="4.6.1.12" evidence="3 7"/>
<evidence type="ECO:0000256" key="5">
    <source>
        <dbReference type="ARBA" id="ARBA00023229"/>
    </source>
</evidence>
<keyword evidence="6 7" id="KW-0456">Lyase</keyword>
<dbReference type="GO" id="GO:0008685">
    <property type="term" value="F:2-C-methyl-D-erythritol 2,4-cyclodiphosphate synthase activity"/>
    <property type="evidence" value="ECO:0007669"/>
    <property type="project" value="UniProtKB-UniRule"/>
</dbReference>
<dbReference type="EMBL" id="SIHI01000001">
    <property type="protein sequence ID" value="TWT58373.1"/>
    <property type="molecule type" value="Genomic_DNA"/>
</dbReference>
<keyword evidence="5 7" id="KW-0414">Isoprene biosynthesis</keyword>
<feature type="binding site" evidence="7">
    <location>
        <begin position="62"/>
        <end position="64"/>
    </location>
    <ligand>
        <name>4-CDP-2-C-methyl-D-erythritol 2-phosphate</name>
        <dbReference type="ChEBI" id="CHEBI:57919"/>
    </ligand>
</feature>
<dbReference type="SUPFAM" id="SSF69765">
    <property type="entry name" value="IpsF-like"/>
    <property type="match status" value="1"/>
</dbReference>
<dbReference type="PROSITE" id="PS01350">
    <property type="entry name" value="ISPF"/>
    <property type="match status" value="1"/>
</dbReference>
<dbReference type="Gene3D" id="3.30.1330.50">
    <property type="entry name" value="2-C-methyl-D-erythritol 2,4-cyclodiphosphate synthase"/>
    <property type="match status" value="1"/>
</dbReference>
<evidence type="ECO:0000256" key="2">
    <source>
        <dbReference type="ARBA" id="ARBA00004709"/>
    </source>
</evidence>
<feature type="domain" description="2-C-methyl-D-erythritol 2,4-cyclodiphosphate synthase" evidence="9">
    <location>
        <begin position="8"/>
        <end position="160"/>
    </location>
</feature>
<comment type="cofactor">
    <cofactor evidence="7">
        <name>a divalent metal cation</name>
        <dbReference type="ChEBI" id="CHEBI:60240"/>
    </cofactor>
    <text evidence="7">Binds 1 divalent metal cation per subunit.</text>
</comment>
<dbReference type="UniPathway" id="UPA00056">
    <property type="reaction ID" value="UER00095"/>
</dbReference>
<sequence>MGESAEWRVGLGHDTHRLEEGRRLVIGGVEIDHHLGAVAHSDGDVLLHALTDAILGALGWGDIGEWFPDTAAEHEGADSAELLSKVLNRAFAAGWHINNVDGIVFAQKPKLSPYKEQIANRVAELLQVSAERVNVKAKTGEKVGPVGREEALCAEVVIMLVKKPEAE</sequence>
<comment type="catalytic activity">
    <reaction evidence="1 7 8">
        <text>4-CDP-2-C-methyl-D-erythritol 2-phosphate = 2-C-methyl-D-erythritol 2,4-cyclic diphosphate + CMP</text>
        <dbReference type="Rhea" id="RHEA:23864"/>
        <dbReference type="ChEBI" id="CHEBI:57919"/>
        <dbReference type="ChEBI" id="CHEBI:58483"/>
        <dbReference type="ChEBI" id="CHEBI:60377"/>
        <dbReference type="EC" id="4.6.1.12"/>
    </reaction>
</comment>
<reference evidence="10 11" key="1">
    <citation type="submission" date="2019-02" db="EMBL/GenBank/DDBJ databases">
        <title>Deep-cultivation of Planctomycetes and their phenomic and genomic characterization uncovers novel biology.</title>
        <authorList>
            <person name="Wiegand S."/>
            <person name="Jogler M."/>
            <person name="Boedeker C."/>
            <person name="Pinto D."/>
            <person name="Vollmers J."/>
            <person name="Rivas-Marin E."/>
            <person name="Kohn T."/>
            <person name="Peeters S.H."/>
            <person name="Heuer A."/>
            <person name="Rast P."/>
            <person name="Oberbeckmann S."/>
            <person name="Bunk B."/>
            <person name="Jeske O."/>
            <person name="Meyerdierks A."/>
            <person name="Storesund J.E."/>
            <person name="Kallscheuer N."/>
            <person name="Luecker S."/>
            <person name="Lage O.M."/>
            <person name="Pohl T."/>
            <person name="Merkel B.J."/>
            <person name="Hornburger P."/>
            <person name="Mueller R.-W."/>
            <person name="Bruemmer F."/>
            <person name="Labrenz M."/>
            <person name="Spormann A.M."/>
            <person name="Op Den Camp H."/>
            <person name="Overmann J."/>
            <person name="Amann R."/>
            <person name="Jetten M.S.M."/>
            <person name="Mascher T."/>
            <person name="Medema M.H."/>
            <person name="Devos D.P."/>
            <person name="Kaster A.-K."/>
            <person name="Ovreas L."/>
            <person name="Rohde M."/>
            <person name="Galperin M.Y."/>
            <person name="Jogler C."/>
        </authorList>
    </citation>
    <scope>NUCLEOTIDE SEQUENCE [LARGE SCALE GENOMIC DNA]</scope>
    <source>
        <strain evidence="10 11">KOR42</strain>
    </source>
</reference>
<dbReference type="Pfam" id="PF02542">
    <property type="entry name" value="YgbB"/>
    <property type="match status" value="1"/>
</dbReference>
<evidence type="ECO:0000256" key="8">
    <source>
        <dbReference type="RuleBase" id="RU004395"/>
    </source>
</evidence>
<evidence type="ECO:0000256" key="6">
    <source>
        <dbReference type="ARBA" id="ARBA00023239"/>
    </source>
</evidence>
<comment type="subunit">
    <text evidence="7">Homotrimer.</text>
</comment>
<feature type="site" description="Transition state stabilizer" evidence="7">
    <location>
        <position position="139"/>
    </location>
</feature>
<evidence type="ECO:0000256" key="4">
    <source>
        <dbReference type="ARBA" id="ARBA00022723"/>
    </source>
</evidence>
<evidence type="ECO:0000256" key="3">
    <source>
        <dbReference type="ARBA" id="ARBA00012579"/>
    </source>
</evidence>
<proteinExistence type="inferred from homology"/>
<keyword evidence="4 7" id="KW-0479">Metal-binding</keyword>
<feature type="site" description="Transition state stabilizer" evidence="7">
    <location>
        <position position="40"/>
    </location>
</feature>
<feature type="binding site" evidence="7">
    <location>
        <begin position="40"/>
        <end position="41"/>
    </location>
    <ligand>
        <name>4-CDP-2-C-methyl-D-erythritol 2-phosphate</name>
        <dbReference type="ChEBI" id="CHEBI:57919"/>
    </ligand>
</feature>
<comment type="similarity">
    <text evidence="7 8">Belongs to the IspF family.</text>
</comment>
<dbReference type="PANTHER" id="PTHR43181:SF1">
    <property type="entry name" value="2-C-METHYL-D-ERYTHRITOL 2,4-CYCLODIPHOSPHATE SYNTHASE, CHLOROPLASTIC"/>
    <property type="match status" value="1"/>
</dbReference>
<comment type="caution">
    <text evidence="7">Lacks conserved residue(s) required for the propagation of feature annotation.</text>
</comment>
<feature type="binding site" evidence="7">
    <location>
        <position position="48"/>
    </location>
    <ligand>
        <name>a divalent metal cation</name>
        <dbReference type="ChEBI" id="CHEBI:60240"/>
    </ligand>
</feature>
<evidence type="ECO:0000313" key="11">
    <source>
        <dbReference type="Proteomes" id="UP000317243"/>
    </source>
</evidence>
<organism evidence="10 11">
    <name type="scientific">Thalassoglobus neptunius</name>
    <dbReference type="NCBI Taxonomy" id="1938619"/>
    <lineage>
        <taxon>Bacteria</taxon>
        <taxon>Pseudomonadati</taxon>
        <taxon>Planctomycetota</taxon>
        <taxon>Planctomycetia</taxon>
        <taxon>Planctomycetales</taxon>
        <taxon>Planctomycetaceae</taxon>
        <taxon>Thalassoglobus</taxon>
    </lineage>
</organism>
<dbReference type="PANTHER" id="PTHR43181">
    <property type="entry name" value="2-C-METHYL-D-ERYTHRITOL 2,4-CYCLODIPHOSPHATE SYNTHASE, CHLOROPLASTIC"/>
    <property type="match status" value="1"/>
</dbReference>
<accession>A0A5C5X7X2</accession>
<gene>
    <name evidence="7 10" type="primary">ispF</name>
    <name evidence="10" type="ORF">KOR42_17470</name>
</gene>
<dbReference type="GO" id="GO:0016114">
    <property type="term" value="P:terpenoid biosynthetic process"/>
    <property type="evidence" value="ECO:0007669"/>
    <property type="project" value="InterPro"/>
</dbReference>
<name>A0A5C5X7X2_9PLAN</name>
<dbReference type="InterPro" id="IPR036571">
    <property type="entry name" value="MECDP_synthase_sf"/>
</dbReference>
<dbReference type="OrthoDB" id="9804336at2"/>
<dbReference type="InterPro" id="IPR003526">
    <property type="entry name" value="MECDP_synthase"/>
</dbReference>
<dbReference type="Proteomes" id="UP000317243">
    <property type="component" value="Unassembled WGS sequence"/>
</dbReference>
<dbReference type="HAMAP" id="MF_00107">
    <property type="entry name" value="IspF"/>
    <property type="match status" value="1"/>
</dbReference>
<dbReference type="NCBIfam" id="TIGR00151">
    <property type="entry name" value="ispF"/>
    <property type="match status" value="1"/>
</dbReference>
<dbReference type="AlphaFoldDB" id="A0A5C5X7X2"/>
<evidence type="ECO:0000313" key="10">
    <source>
        <dbReference type="EMBL" id="TWT58373.1"/>
    </source>
</evidence>
<comment type="function">
    <text evidence="7">Involved in the biosynthesis of isopentenyl diphosphate (IPP) and dimethylallyl diphosphate (DMAPP), two major building blocks of isoprenoid compounds. Catalyzes the conversion of 4-diphosphocytidyl-2-C-methyl-D-erythritol 2-phosphate (CDP-ME2P) to 2-C-methyl-D-erythritol 2,4-cyclodiphosphate (ME-CPP) with a corresponding release of cytidine 5-monophosphate (CMP).</text>
</comment>
<dbReference type="GO" id="GO:0046872">
    <property type="term" value="F:metal ion binding"/>
    <property type="evidence" value="ECO:0007669"/>
    <property type="project" value="UniProtKB-KW"/>
</dbReference>
<feature type="binding site" evidence="7">
    <location>
        <position position="148"/>
    </location>
    <ligand>
        <name>4-CDP-2-C-methyl-D-erythritol 2-phosphate</name>
        <dbReference type="ChEBI" id="CHEBI:57919"/>
    </ligand>
</feature>
<dbReference type="RefSeq" id="WP_146508714.1">
    <property type="nucleotide sequence ID" value="NZ_SIHI01000001.1"/>
</dbReference>
<feature type="binding site" evidence="7">
    <location>
        <begin position="14"/>
        <end position="16"/>
    </location>
    <ligand>
        <name>4-CDP-2-C-methyl-D-erythritol 2-phosphate</name>
        <dbReference type="ChEBI" id="CHEBI:57919"/>
    </ligand>
</feature>
<protein>
    <recommendedName>
        <fullName evidence="3 7">2-C-methyl-D-erythritol 2,4-cyclodiphosphate synthase</fullName>
        <shortName evidence="7">MECDP-synthase</shortName>
        <shortName evidence="7">MECPP-synthase</shortName>
        <shortName evidence="7">MECPS</shortName>
        <ecNumber evidence="3 7">4.6.1.12</ecNumber>
    </recommendedName>
</protein>
<keyword evidence="11" id="KW-1185">Reference proteome</keyword>
<feature type="binding site" evidence="7">
    <location>
        <position position="16"/>
    </location>
    <ligand>
        <name>a divalent metal cation</name>
        <dbReference type="ChEBI" id="CHEBI:60240"/>
    </ligand>
</feature>